<reference evidence="2 3" key="1">
    <citation type="submission" date="2024-06" db="EMBL/GenBank/DDBJ databases">
        <title>Sorghum-associated microbial communities from plants grown in Nebraska, USA.</title>
        <authorList>
            <person name="Schachtman D."/>
        </authorList>
    </citation>
    <scope>NUCLEOTIDE SEQUENCE [LARGE SCALE GENOMIC DNA]</scope>
    <source>
        <strain evidence="2 3">2709</strain>
    </source>
</reference>
<evidence type="ECO:0000313" key="2">
    <source>
        <dbReference type="EMBL" id="MET4577190.1"/>
    </source>
</evidence>
<accession>A0ABV2Q836</accession>
<keyword evidence="3" id="KW-1185">Reference proteome</keyword>
<organism evidence="2 3">
    <name type="scientific">Ottowia thiooxydans</name>
    <dbReference type="NCBI Taxonomy" id="219182"/>
    <lineage>
        <taxon>Bacteria</taxon>
        <taxon>Pseudomonadati</taxon>
        <taxon>Pseudomonadota</taxon>
        <taxon>Betaproteobacteria</taxon>
        <taxon>Burkholderiales</taxon>
        <taxon>Comamonadaceae</taxon>
        <taxon>Ottowia</taxon>
    </lineage>
</organism>
<proteinExistence type="predicted"/>
<gene>
    <name evidence="2" type="ORF">ABIE13_002301</name>
</gene>
<dbReference type="Proteomes" id="UP001549320">
    <property type="component" value="Unassembled WGS sequence"/>
</dbReference>
<feature type="compositionally biased region" description="Low complexity" evidence="1">
    <location>
        <begin position="34"/>
        <end position="46"/>
    </location>
</feature>
<feature type="region of interest" description="Disordered" evidence="1">
    <location>
        <begin position="17"/>
        <end position="54"/>
    </location>
</feature>
<sequence length="54" mass="6314">MLAYMYVQRTHDARNDINTATKQRQNRGKETGQNFRNNRRNAYNLNLGSNPSLT</sequence>
<protein>
    <submittedName>
        <fullName evidence="2">Uncharacterized protein</fullName>
    </submittedName>
</protein>
<dbReference type="EMBL" id="JBEPSH010000004">
    <property type="protein sequence ID" value="MET4577190.1"/>
    <property type="molecule type" value="Genomic_DNA"/>
</dbReference>
<evidence type="ECO:0000256" key="1">
    <source>
        <dbReference type="SAM" id="MobiDB-lite"/>
    </source>
</evidence>
<comment type="caution">
    <text evidence="2">The sequence shown here is derived from an EMBL/GenBank/DDBJ whole genome shotgun (WGS) entry which is preliminary data.</text>
</comment>
<evidence type="ECO:0000313" key="3">
    <source>
        <dbReference type="Proteomes" id="UP001549320"/>
    </source>
</evidence>
<name>A0ABV2Q836_9BURK</name>